<dbReference type="RefSeq" id="WP_171993265.1">
    <property type="nucleotide sequence ID" value="NZ_CP012542.1"/>
</dbReference>
<reference evidence="2 3" key="1">
    <citation type="submission" date="2016-07" db="EMBL/GenBank/DDBJ databases">
        <title>Comparative genomics of the Campylobacter concisus group.</title>
        <authorList>
            <person name="Miller W.G."/>
            <person name="Yee E."/>
            <person name="Chapman M.H."/>
            <person name="Huynh S."/>
            <person name="Bono J.L."/>
            <person name="On S.L.W."/>
            <person name="StLeger J."/>
            <person name="Foster G."/>
            <person name="Parker C.T."/>
        </authorList>
    </citation>
    <scope>NUCLEOTIDE SEQUENCE [LARGE SCALE GENOMIC DNA]</scope>
    <source>
        <strain evidence="2 3">CCUG 21559</strain>
    </source>
</reference>
<sequence length="216" mass="24887">MHKLPIGEAAEVLGISKEAIYNRIRRGSLRSVEKDGVKFVIIDDEANEQKSDKKPSKKAPKSIEKTDSEFVKFLLAELAELKGKNENLLADKERLFKEKEQMLIDSKNEISQIYKERDEKLMAFLNAMQNPLLNRANQAHNSDSDEIVEAHVEDDEEQKFVVVSEYLRALNLSYKEYKKAQKKIIKQIGKSKFVKFQNGVILIKKDKKLKHIIGDL</sequence>
<evidence type="ECO:0000313" key="2">
    <source>
        <dbReference type="EMBL" id="QCD43962.1"/>
    </source>
</evidence>
<gene>
    <name evidence="2" type="ORF">CMUC_0142</name>
</gene>
<evidence type="ECO:0000313" key="3">
    <source>
        <dbReference type="Proteomes" id="UP000503264"/>
    </source>
</evidence>
<name>A0A6G5QE86_9BACT</name>
<organism evidence="2 3">
    <name type="scientific">Campylobacter mucosalis CCUG 21559</name>
    <dbReference type="NCBI Taxonomy" id="1032067"/>
    <lineage>
        <taxon>Bacteria</taxon>
        <taxon>Pseudomonadati</taxon>
        <taxon>Campylobacterota</taxon>
        <taxon>Epsilonproteobacteria</taxon>
        <taxon>Campylobacterales</taxon>
        <taxon>Campylobacteraceae</taxon>
        <taxon>Campylobacter</taxon>
    </lineage>
</organism>
<keyword evidence="1" id="KW-0175">Coiled coil</keyword>
<protein>
    <submittedName>
        <fullName evidence="2">Uncharacterized protein</fullName>
    </submittedName>
</protein>
<dbReference type="EMBL" id="CP012542">
    <property type="protein sequence ID" value="QCD43962.1"/>
    <property type="molecule type" value="Genomic_DNA"/>
</dbReference>
<keyword evidence="3" id="KW-1185">Reference proteome</keyword>
<feature type="coiled-coil region" evidence="1">
    <location>
        <begin position="71"/>
        <end position="109"/>
    </location>
</feature>
<dbReference type="Proteomes" id="UP000503264">
    <property type="component" value="Chromosome"/>
</dbReference>
<evidence type="ECO:0000256" key="1">
    <source>
        <dbReference type="SAM" id="Coils"/>
    </source>
</evidence>
<proteinExistence type="predicted"/>
<accession>A0A6G5QE86</accession>
<dbReference type="AlphaFoldDB" id="A0A6G5QE86"/>